<dbReference type="EMBL" id="PPPD01000001">
    <property type="protein sequence ID" value="PNY80777.1"/>
    <property type="molecule type" value="Genomic_DNA"/>
</dbReference>
<evidence type="ECO:0000313" key="4">
    <source>
        <dbReference type="EMBL" id="PNY80777.1"/>
    </source>
</evidence>
<reference evidence="4 5" key="1">
    <citation type="submission" date="2018-01" db="EMBL/GenBank/DDBJ databases">
        <title>Deinococcus koreensis sp. nov., a radiation-resistant bacterium isolated from river water.</title>
        <authorList>
            <person name="Choi A."/>
        </authorList>
    </citation>
    <scope>NUCLEOTIDE SEQUENCE [LARGE SCALE GENOMIC DNA]</scope>
    <source>
        <strain evidence="4 5">SJW1-2</strain>
    </source>
</reference>
<dbReference type="Proteomes" id="UP000236379">
    <property type="component" value="Unassembled WGS sequence"/>
</dbReference>
<dbReference type="InterPro" id="IPR025746">
    <property type="entry name" value="PilX_N_dom"/>
</dbReference>
<feature type="region of interest" description="Disordered" evidence="1">
    <location>
        <begin position="655"/>
        <end position="677"/>
    </location>
</feature>
<evidence type="ECO:0000256" key="1">
    <source>
        <dbReference type="SAM" id="MobiDB-lite"/>
    </source>
</evidence>
<dbReference type="InterPro" id="IPR032601">
    <property type="entry name" value="DUF4900"/>
</dbReference>
<feature type="compositionally biased region" description="Polar residues" evidence="1">
    <location>
        <begin position="668"/>
        <end position="677"/>
    </location>
</feature>
<keyword evidence="2" id="KW-0812">Transmembrane</keyword>
<evidence type="ECO:0000313" key="5">
    <source>
        <dbReference type="Proteomes" id="UP000236379"/>
    </source>
</evidence>
<comment type="caution">
    <text evidence="4">The sequence shown here is derived from an EMBL/GenBank/DDBJ whole genome shotgun (WGS) entry which is preliminary data.</text>
</comment>
<evidence type="ECO:0000256" key="2">
    <source>
        <dbReference type="SAM" id="Phobius"/>
    </source>
</evidence>
<dbReference type="Pfam" id="PF14341">
    <property type="entry name" value="PilX_N"/>
    <property type="match status" value="1"/>
</dbReference>
<name>A0A2K3UW63_9DEIO</name>
<feature type="transmembrane region" description="Helical" evidence="2">
    <location>
        <begin position="12"/>
        <end position="35"/>
    </location>
</feature>
<dbReference type="OrthoDB" id="55472at2"/>
<gene>
    <name evidence="4" type="ORF">CVO96_04795</name>
</gene>
<feature type="domain" description="Type 4 fimbrial biogenesis protein PilX N-terminal" evidence="3">
    <location>
        <begin position="8"/>
        <end position="58"/>
    </location>
</feature>
<evidence type="ECO:0000259" key="3">
    <source>
        <dbReference type="Pfam" id="PF14341"/>
    </source>
</evidence>
<dbReference type="RefSeq" id="WP_103310941.1">
    <property type="nucleotide sequence ID" value="NZ_PPPD01000001.1"/>
</dbReference>
<keyword evidence="2" id="KW-1133">Transmembrane helix</keyword>
<sequence length="677" mass="70928">MQAPHRTQGATLIVSLLFVMLILAVIMAVTAQVTLSTRRSTADQQRVLSARYAAESGVAQVQARLRVMKALTDASSIPPTVGNSVVEARIRDLCGVTVLPPATPAGARVCEFPDDRLSNASQVSIFRLAIGADKFAQQGFTRVSEADRDAFWTGMFSGPGGTEYAGSSGAGRYQARFGLAPTELRRYPGGYRLYFTVPPLASAGTDGPATQNLQARATSSGAAATYFLSIGRPSFATYALFTNHHFQSEAAEQEGKRINFTKRTIFSGPVHTNQHFLFEGDAGGQPIFWGEVTSAGCPDGRIGTVIVEGKSRPGCTVAEDPGAYFDSSAGTFVRDEEMTPSRAAPASGDNRPVFNSTVQWDRDFIPLPVNSNDQNAAARTGGLYLSGDVTRLQLFRDVIAGSERQRISYEQGGVLVQLQYGEDGRLFLWQGGAWVSAGRDADGKIVASGTQTTFNGVISVDGGGIQDLNGGPNVAQAGPEGASIASFAGVTVAATGTVNVTSSLKYTDPPCAGQNTEAAPARCENLGARNILGVYSSAGNIDLISPESCGGSCPNIGADPEIHAVMMASQGAVQVKAFDQGPPLGIVNLIGGVIENYYGAFGQFSASGPTHGYGRNFVYDPRTSDGYAPPAFPTQQNWTIELGSVGAEGGEQVLDKNAGGRGIRLQGDSVSVGSGRP</sequence>
<keyword evidence="5" id="KW-1185">Reference proteome</keyword>
<dbReference type="Pfam" id="PF16241">
    <property type="entry name" value="DUF4900"/>
    <property type="match status" value="1"/>
</dbReference>
<keyword evidence="2" id="KW-0472">Membrane</keyword>
<proteinExistence type="predicted"/>
<organism evidence="4 5">
    <name type="scientific">Deinococcus koreensis</name>
    <dbReference type="NCBI Taxonomy" id="2054903"/>
    <lineage>
        <taxon>Bacteria</taxon>
        <taxon>Thermotogati</taxon>
        <taxon>Deinococcota</taxon>
        <taxon>Deinococci</taxon>
        <taxon>Deinococcales</taxon>
        <taxon>Deinococcaceae</taxon>
        <taxon>Deinococcus</taxon>
    </lineage>
</organism>
<dbReference type="AlphaFoldDB" id="A0A2K3UW63"/>
<protein>
    <recommendedName>
        <fullName evidence="3">Type 4 fimbrial biogenesis protein PilX N-terminal domain-containing protein</fullName>
    </recommendedName>
</protein>
<accession>A0A2K3UW63</accession>